<dbReference type="Proteomes" id="UP001304814">
    <property type="component" value="Segment"/>
</dbReference>
<evidence type="ECO:0000313" key="1">
    <source>
        <dbReference type="EMBL" id="WNL49456.1"/>
    </source>
</evidence>
<name>A0AA96IXT7_9CAUD</name>
<dbReference type="EMBL" id="OR338916">
    <property type="protein sequence ID" value="WNL49456.1"/>
    <property type="molecule type" value="Genomic_DNA"/>
</dbReference>
<sequence length="69" mass="7992">MRKPTVAERLTEAFDLMFVVHVQTYEDGRKLFTAEENGVPSLVTIDSDGHVMIKNNNSAWWDYLGRYLD</sequence>
<keyword evidence="2" id="KW-1185">Reference proteome</keyword>
<protein>
    <submittedName>
        <fullName evidence="1">Uncharacterized protein</fullName>
    </submittedName>
</protein>
<evidence type="ECO:0000313" key="2">
    <source>
        <dbReference type="Proteomes" id="UP001304814"/>
    </source>
</evidence>
<organism evidence="1 2">
    <name type="scientific">Bacillus phage DZ1</name>
    <dbReference type="NCBI Taxonomy" id="3075862"/>
    <lineage>
        <taxon>Viruses</taxon>
        <taxon>Duplodnaviria</taxon>
        <taxon>Heunggongvirae</taxon>
        <taxon>Uroviricota</taxon>
        <taxon>Caudoviricetes</taxon>
        <taxon>Ehrlichviridae</taxon>
        <taxon>Dazunavirus</taxon>
        <taxon>Dazunavirus DZ1</taxon>
    </lineage>
</organism>
<reference evidence="1 2" key="1">
    <citation type="submission" date="2023-07" db="EMBL/GenBank/DDBJ databases">
        <title>Isolation and characterization of Bacillus cereus bacteriophage DZ1 and its application in foods.</title>
        <authorList>
            <person name="Huang Z."/>
            <person name="Ding Y."/>
            <person name="Wu Q."/>
        </authorList>
    </citation>
    <scope>NUCLEOTIDE SEQUENCE [LARGE SCALE GENOMIC DNA]</scope>
</reference>
<accession>A0AA96IXT7</accession>
<proteinExistence type="predicted"/>